<dbReference type="Gene3D" id="2.40.50.140">
    <property type="entry name" value="Nucleic acid-binding proteins"/>
    <property type="match status" value="1"/>
</dbReference>
<keyword evidence="2" id="KW-0436">Ligase</keyword>
<dbReference type="GO" id="GO:0005524">
    <property type="term" value="F:ATP binding"/>
    <property type="evidence" value="ECO:0007669"/>
    <property type="project" value="UniProtKB-KW"/>
</dbReference>
<dbReference type="AlphaFoldDB" id="A0A4S2N3C1"/>
<evidence type="ECO:0000313" key="9">
    <source>
        <dbReference type="Proteomes" id="UP000298138"/>
    </source>
</evidence>
<keyword evidence="9" id="KW-1185">Reference proteome</keyword>
<dbReference type="SUPFAM" id="SSF56091">
    <property type="entry name" value="DNA ligase/mRNA capping enzyme, catalytic domain"/>
    <property type="match status" value="1"/>
</dbReference>
<sequence length="1008" mass="112719">MTFLLSHLTPLLTHLETLETSSLSASTRSTKAHYAIESWFTAYRGDIDNNPVILLAIFSILLPGLRCDRVYGLREDSLGKVLVRVMGLTAARGRGKRLLGWKKVGGNGSAQNRSGGVGAAEIGDFAEVVEKVMREAETSKGGLVTVEEIDELLDRLAGLCQFSSSELRRKVKDEKKKGKCGSAFEALSALWHRLTSCEAKWVIRVILRSMEPIKISETPTLSAYHFLLPYLVSVRFSLRSACYTIGSSQISTCIPPHPPWDQQQRYLTLAASSDFLCPEVGTKVGRGEFLKATSTTHAMKLAKGRVMVVERKYDGEYCQVHIDVTKEEKGMVRLFSKSGRDSTWDRIGIHSALIEAFRLTSPSEREISQSCILEGELVVFHSPSQRILPFHHLRRHIRRSGRYIGTLNDSPADPHSHLMILIFDILLLDNQSFLSTPLKDRRCTLAKILPDPVLGRVELAQFECLDFADAANAHSKLRHLFAKAIVKKWEGLILKPYDSIYVDLSLPRVIRAKTPKGNGFVGSPNAWIKLKKDYIPGLGDSADFLIVGACSDVARACTLHQPVNILNTFYAAVIVNKPDVIRLGVKPECQILFPVTYSINKADREWIQRLAYFSTIPFNSYPGNTMEMKKYTLSIHPQIKRQIAAPTHVFTHPLIFEIVGGGFDRPTDCNFYTPRHPRAGKIHWDRGINDAVGWSELQEMAKVAMNMKDIYESQEERKWIGKLGRGDLGAQLKETPRDADQESEETPSSALLRRQRKMDVSGEVGDEEDTEKQSPALTLERPNPLKRACTENEVITGTESPKRKLPRRHTYPEDYCATVQAEQDLPTKAPQITAAPSGTAALKLGSTETSAAVSISSGLKSCNLEAVSASKNDSPVTNAIIYLIPTLAKFPSLFSTLSNLGVGMIYQLNLDDSTRAGFSQIVGGVAGGEDYMKENKRRIVLVDPTFCRSDTRKAVLLLKQWSESKWSRKGSDDERPWEVYDWRVCDSQYQMYDQHGRVDWGFHRVCKI</sequence>
<dbReference type="Pfam" id="PF04675">
    <property type="entry name" value="DNA_ligase_A_N"/>
    <property type="match status" value="1"/>
</dbReference>
<comment type="similarity">
    <text evidence="1">Belongs to the ATP-dependent DNA ligase family.</text>
</comment>
<dbReference type="GO" id="GO:0003677">
    <property type="term" value="F:DNA binding"/>
    <property type="evidence" value="ECO:0007669"/>
    <property type="project" value="InterPro"/>
</dbReference>
<dbReference type="GO" id="GO:0006310">
    <property type="term" value="P:DNA recombination"/>
    <property type="evidence" value="ECO:0007669"/>
    <property type="project" value="InterPro"/>
</dbReference>
<dbReference type="InterPro" id="IPR012308">
    <property type="entry name" value="DNA_ligase_ATP-dep_N"/>
</dbReference>
<dbReference type="GO" id="GO:0032807">
    <property type="term" value="C:DNA ligase IV complex"/>
    <property type="evidence" value="ECO:0007669"/>
    <property type="project" value="TreeGrafter"/>
</dbReference>
<dbReference type="InParanoid" id="A0A4S2N3C1"/>
<evidence type="ECO:0000256" key="5">
    <source>
        <dbReference type="ARBA" id="ARBA00023242"/>
    </source>
</evidence>
<dbReference type="GO" id="GO:0006297">
    <property type="term" value="P:nucleotide-excision repair, DNA gap filling"/>
    <property type="evidence" value="ECO:0007669"/>
    <property type="project" value="TreeGrafter"/>
</dbReference>
<organism evidence="8 9">
    <name type="scientific">Ascodesmis nigricans</name>
    <dbReference type="NCBI Taxonomy" id="341454"/>
    <lineage>
        <taxon>Eukaryota</taxon>
        <taxon>Fungi</taxon>
        <taxon>Dikarya</taxon>
        <taxon>Ascomycota</taxon>
        <taxon>Pezizomycotina</taxon>
        <taxon>Pezizomycetes</taxon>
        <taxon>Pezizales</taxon>
        <taxon>Ascodesmidaceae</taxon>
        <taxon>Ascodesmis</taxon>
    </lineage>
</organism>
<dbReference type="GO" id="GO:0003910">
    <property type="term" value="F:DNA ligase (ATP) activity"/>
    <property type="evidence" value="ECO:0007669"/>
    <property type="project" value="InterPro"/>
</dbReference>
<accession>A0A4S2N3C1</accession>
<dbReference type="STRING" id="341454.A0A4S2N3C1"/>
<evidence type="ECO:0000256" key="1">
    <source>
        <dbReference type="ARBA" id="ARBA00007572"/>
    </source>
</evidence>
<dbReference type="EMBL" id="ML220113">
    <property type="protein sequence ID" value="TGZ83607.1"/>
    <property type="molecule type" value="Genomic_DNA"/>
</dbReference>
<reference evidence="8 9" key="1">
    <citation type="submission" date="2019-04" db="EMBL/GenBank/DDBJ databases">
        <title>Comparative genomics and transcriptomics to analyze fruiting body development in filamentous ascomycetes.</title>
        <authorList>
            <consortium name="DOE Joint Genome Institute"/>
            <person name="Lutkenhaus R."/>
            <person name="Traeger S."/>
            <person name="Breuer J."/>
            <person name="Kuo A."/>
            <person name="Lipzen A."/>
            <person name="Pangilinan J."/>
            <person name="Dilworth D."/>
            <person name="Sandor L."/>
            <person name="Poggeler S."/>
            <person name="Barry K."/>
            <person name="Grigoriev I.V."/>
            <person name="Nowrousian M."/>
        </authorList>
    </citation>
    <scope>NUCLEOTIDE SEQUENCE [LARGE SCALE GENOMIC DNA]</scope>
    <source>
        <strain evidence="8 9">CBS 389.68</strain>
    </source>
</reference>
<dbReference type="OrthoDB" id="2160351at2759"/>
<evidence type="ECO:0000259" key="7">
    <source>
        <dbReference type="PROSITE" id="PS50160"/>
    </source>
</evidence>
<protein>
    <recommendedName>
        <fullName evidence="7">ATP-dependent DNA ligase family profile domain-containing protein</fullName>
    </recommendedName>
</protein>
<gene>
    <name evidence="8" type="ORF">EX30DRAFT_393179</name>
</gene>
<evidence type="ECO:0000256" key="3">
    <source>
        <dbReference type="ARBA" id="ARBA00022741"/>
    </source>
</evidence>
<dbReference type="InterPro" id="IPR036599">
    <property type="entry name" value="DNA_ligase_N_sf"/>
</dbReference>
<dbReference type="PROSITE" id="PS50160">
    <property type="entry name" value="DNA_LIGASE_A3"/>
    <property type="match status" value="1"/>
</dbReference>
<evidence type="ECO:0000256" key="6">
    <source>
        <dbReference type="SAM" id="MobiDB-lite"/>
    </source>
</evidence>
<evidence type="ECO:0000313" key="8">
    <source>
        <dbReference type="EMBL" id="TGZ83607.1"/>
    </source>
</evidence>
<dbReference type="InterPro" id="IPR029710">
    <property type="entry name" value="LIG4"/>
</dbReference>
<feature type="domain" description="ATP-dependent DNA ligase family profile" evidence="7">
    <location>
        <begin position="411"/>
        <end position="549"/>
    </location>
</feature>
<dbReference type="Proteomes" id="UP000298138">
    <property type="component" value="Unassembled WGS sequence"/>
</dbReference>
<evidence type="ECO:0000256" key="2">
    <source>
        <dbReference type="ARBA" id="ARBA00022598"/>
    </source>
</evidence>
<dbReference type="GO" id="GO:0006303">
    <property type="term" value="P:double-strand break repair via nonhomologous end joining"/>
    <property type="evidence" value="ECO:0007669"/>
    <property type="project" value="TreeGrafter"/>
</dbReference>
<feature type="region of interest" description="Disordered" evidence="6">
    <location>
        <begin position="731"/>
        <end position="808"/>
    </location>
</feature>
<keyword evidence="5" id="KW-0539">Nucleus</keyword>
<dbReference type="InterPro" id="IPR012340">
    <property type="entry name" value="NA-bd_OB-fold"/>
</dbReference>
<keyword evidence="4" id="KW-0067">ATP-binding</keyword>
<dbReference type="Gene3D" id="1.10.3260.10">
    <property type="entry name" value="DNA ligase, ATP-dependent, N-terminal domain"/>
    <property type="match status" value="1"/>
</dbReference>
<dbReference type="Gene3D" id="3.30.470.30">
    <property type="entry name" value="DNA ligase/mRNA capping enzyme"/>
    <property type="match status" value="1"/>
</dbReference>
<dbReference type="PANTHER" id="PTHR45997">
    <property type="entry name" value="DNA LIGASE 4"/>
    <property type="match status" value="1"/>
</dbReference>
<evidence type="ECO:0000256" key="4">
    <source>
        <dbReference type="ARBA" id="ARBA00022840"/>
    </source>
</evidence>
<dbReference type="InterPro" id="IPR012310">
    <property type="entry name" value="DNA_ligase_ATP-dep_cent"/>
</dbReference>
<keyword evidence="3" id="KW-0547">Nucleotide-binding</keyword>
<dbReference type="Pfam" id="PF01068">
    <property type="entry name" value="DNA_ligase_A_M"/>
    <property type="match status" value="1"/>
</dbReference>
<name>A0A4S2N3C1_9PEZI</name>
<proteinExistence type="inferred from homology"/>
<dbReference type="PANTHER" id="PTHR45997:SF2">
    <property type="entry name" value="ATP DEPENDENT DNA LIGASE DOMAIN PROTEIN (AFU_ORTHOLOGUE AFUA_5G02430)"/>
    <property type="match status" value="1"/>
</dbReference>